<reference evidence="2" key="1">
    <citation type="journal article" date="2020" name="Stud. Mycol.">
        <title>101 Dothideomycetes genomes: a test case for predicting lifestyles and emergence of pathogens.</title>
        <authorList>
            <person name="Haridas S."/>
            <person name="Albert R."/>
            <person name="Binder M."/>
            <person name="Bloem J."/>
            <person name="Labutti K."/>
            <person name="Salamov A."/>
            <person name="Andreopoulos B."/>
            <person name="Baker S."/>
            <person name="Barry K."/>
            <person name="Bills G."/>
            <person name="Bluhm B."/>
            <person name="Cannon C."/>
            <person name="Castanera R."/>
            <person name="Culley D."/>
            <person name="Daum C."/>
            <person name="Ezra D."/>
            <person name="Gonzalez J."/>
            <person name="Henrissat B."/>
            <person name="Kuo A."/>
            <person name="Liang C."/>
            <person name="Lipzen A."/>
            <person name="Lutzoni F."/>
            <person name="Magnuson J."/>
            <person name="Mondo S."/>
            <person name="Nolan M."/>
            <person name="Ohm R."/>
            <person name="Pangilinan J."/>
            <person name="Park H.-J."/>
            <person name="Ramirez L."/>
            <person name="Alfaro M."/>
            <person name="Sun H."/>
            <person name="Tritt A."/>
            <person name="Yoshinaga Y."/>
            <person name="Zwiers L.-H."/>
            <person name="Turgeon B."/>
            <person name="Goodwin S."/>
            <person name="Spatafora J."/>
            <person name="Crous P."/>
            <person name="Grigoriev I."/>
        </authorList>
    </citation>
    <scope>NUCLEOTIDE SEQUENCE</scope>
    <source>
        <strain evidence="2">CBS 133067</strain>
    </source>
</reference>
<dbReference type="SUPFAM" id="SSF53474">
    <property type="entry name" value="alpha/beta-Hydrolases"/>
    <property type="match status" value="1"/>
</dbReference>
<name>A0A9P4IFC2_9PEZI</name>
<keyword evidence="3" id="KW-1185">Reference proteome</keyword>
<gene>
    <name evidence="2" type="ORF">NA57DRAFT_38980</name>
</gene>
<dbReference type="EMBL" id="ML978126">
    <property type="protein sequence ID" value="KAF2098973.1"/>
    <property type="molecule type" value="Genomic_DNA"/>
</dbReference>
<dbReference type="Pfam" id="PF01738">
    <property type="entry name" value="DLH"/>
    <property type="match status" value="1"/>
</dbReference>
<dbReference type="Proteomes" id="UP000799772">
    <property type="component" value="Unassembled WGS sequence"/>
</dbReference>
<evidence type="ECO:0000313" key="2">
    <source>
        <dbReference type="EMBL" id="KAF2098973.1"/>
    </source>
</evidence>
<comment type="caution">
    <text evidence="2">The sequence shown here is derived from an EMBL/GenBank/DDBJ whole genome shotgun (WGS) entry which is preliminary data.</text>
</comment>
<dbReference type="InterPro" id="IPR002925">
    <property type="entry name" value="Dienelactn_hydro"/>
</dbReference>
<dbReference type="PANTHER" id="PTHR17630">
    <property type="entry name" value="DIENELACTONE HYDROLASE"/>
    <property type="match status" value="1"/>
</dbReference>
<evidence type="ECO:0000313" key="3">
    <source>
        <dbReference type="Proteomes" id="UP000799772"/>
    </source>
</evidence>
<proteinExistence type="predicted"/>
<dbReference type="AlphaFoldDB" id="A0A9P4IFC2"/>
<accession>A0A9P4IFC2</accession>
<organism evidence="2 3">
    <name type="scientific">Rhizodiscina lignyota</name>
    <dbReference type="NCBI Taxonomy" id="1504668"/>
    <lineage>
        <taxon>Eukaryota</taxon>
        <taxon>Fungi</taxon>
        <taxon>Dikarya</taxon>
        <taxon>Ascomycota</taxon>
        <taxon>Pezizomycotina</taxon>
        <taxon>Dothideomycetes</taxon>
        <taxon>Pleosporomycetidae</taxon>
        <taxon>Aulographales</taxon>
        <taxon>Rhizodiscinaceae</taxon>
        <taxon>Rhizodiscina</taxon>
    </lineage>
</organism>
<dbReference type="GO" id="GO:0016787">
    <property type="term" value="F:hydrolase activity"/>
    <property type="evidence" value="ECO:0007669"/>
    <property type="project" value="InterPro"/>
</dbReference>
<dbReference type="Gene3D" id="3.40.50.1820">
    <property type="entry name" value="alpha/beta hydrolase"/>
    <property type="match status" value="1"/>
</dbReference>
<dbReference type="InterPro" id="IPR029058">
    <property type="entry name" value="AB_hydrolase_fold"/>
</dbReference>
<protein>
    <submittedName>
        <fullName evidence="2">Alpha/beta-hydrolase</fullName>
    </submittedName>
</protein>
<dbReference type="PANTHER" id="PTHR17630:SF44">
    <property type="entry name" value="PROTEIN AIM2"/>
    <property type="match status" value="1"/>
</dbReference>
<feature type="domain" description="Dienelactone hydrolase" evidence="1">
    <location>
        <begin position="41"/>
        <end position="260"/>
    </location>
</feature>
<sequence>MSRGTQPAEPEWLAKPSGACCLKGHLHTGEPKGKFERLADIETYITRPEAAKDNGNIVLYYPDVFGFFTNGLLVMDVFAEAGFTVLGLDYFNGDPIYMHRDGPKQPQEGFDFQKWLAKYQKFAEENVPGWVSAVKQKYGKEGTKYACVGYCFGAPYVMNSLSGSSPDCEVGAFAHPAFLKEQHFHDIQRPLFLSCAEVDHTFETAARNKAIDILREAGKPYHLQLFSGVEHGFALRCDLSKPYERWAKESSAKGIADYFRLHLGVDTESAKL</sequence>
<evidence type="ECO:0000259" key="1">
    <source>
        <dbReference type="Pfam" id="PF01738"/>
    </source>
</evidence>
<dbReference type="OrthoDB" id="1393670at2759"/>